<keyword evidence="3" id="KW-0479">Metal-binding</keyword>
<feature type="region of interest" description="Disordered" evidence="7">
    <location>
        <begin position="716"/>
        <end position="757"/>
    </location>
</feature>
<dbReference type="GO" id="GO:0008270">
    <property type="term" value="F:zinc ion binding"/>
    <property type="evidence" value="ECO:0007669"/>
    <property type="project" value="UniProtKB-KW"/>
</dbReference>
<comment type="subcellular location">
    <subcellularLocation>
        <location evidence="1">Cytoplasm</location>
    </subcellularLocation>
</comment>
<evidence type="ECO:0000256" key="1">
    <source>
        <dbReference type="ARBA" id="ARBA00004496"/>
    </source>
</evidence>
<dbReference type="InterPro" id="IPR017907">
    <property type="entry name" value="Znf_RING_CS"/>
</dbReference>
<organism evidence="9 10">
    <name type="scientific">Pichia californica</name>
    <dbReference type="NCBI Taxonomy" id="460514"/>
    <lineage>
        <taxon>Eukaryota</taxon>
        <taxon>Fungi</taxon>
        <taxon>Dikarya</taxon>
        <taxon>Ascomycota</taxon>
        <taxon>Saccharomycotina</taxon>
        <taxon>Pichiomycetes</taxon>
        <taxon>Pichiales</taxon>
        <taxon>Pichiaceae</taxon>
        <taxon>Pichia</taxon>
    </lineage>
</organism>
<dbReference type="AlphaFoldDB" id="A0A9P6WP28"/>
<evidence type="ECO:0000256" key="5">
    <source>
        <dbReference type="ARBA" id="ARBA00022833"/>
    </source>
</evidence>
<dbReference type="InterPro" id="IPR039739">
    <property type="entry name" value="MAG2/RNF10"/>
</dbReference>
<evidence type="ECO:0000256" key="6">
    <source>
        <dbReference type="PROSITE-ProRule" id="PRU00175"/>
    </source>
</evidence>
<evidence type="ECO:0000256" key="2">
    <source>
        <dbReference type="ARBA" id="ARBA00022490"/>
    </source>
</evidence>
<dbReference type="PANTHER" id="PTHR12983:SF9">
    <property type="entry name" value="E3 UBIQUITIN-PROTEIN LIGASE RNF10"/>
    <property type="match status" value="1"/>
</dbReference>
<dbReference type="SUPFAM" id="SSF57850">
    <property type="entry name" value="RING/U-box"/>
    <property type="match status" value="1"/>
</dbReference>
<feature type="compositionally biased region" description="Basic residues" evidence="7">
    <location>
        <begin position="740"/>
        <end position="751"/>
    </location>
</feature>
<dbReference type="SMART" id="SM00184">
    <property type="entry name" value="RING"/>
    <property type="match status" value="1"/>
</dbReference>
<gene>
    <name evidence="9" type="ORF">C6P40_004652</name>
</gene>
<evidence type="ECO:0000256" key="7">
    <source>
        <dbReference type="SAM" id="MobiDB-lite"/>
    </source>
</evidence>
<dbReference type="Gene3D" id="3.30.40.10">
    <property type="entry name" value="Zinc/RING finger domain, C3HC4 (zinc finger)"/>
    <property type="match status" value="1"/>
</dbReference>
<dbReference type="Proteomes" id="UP000697127">
    <property type="component" value="Unassembled WGS sequence"/>
</dbReference>
<dbReference type="GO" id="GO:0005737">
    <property type="term" value="C:cytoplasm"/>
    <property type="evidence" value="ECO:0007669"/>
    <property type="project" value="UniProtKB-SubCell"/>
</dbReference>
<keyword evidence="5" id="KW-0862">Zinc</keyword>
<dbReference type="InterPro" id="IPR013083">
    <property type="entry name" value="Znf_RING/FYVE/PHD"/>
</dbReference>
<name>A0A9P6WP28_9ASCO</name>
<evidence type="ECO:0000313" key="10">
    <source>
        <dbReference type="Proteomes" id="UP000697127"/>
    </source>
</evidence>
<dbReference type="InterPro" id="IPR001841">
    <property type="entry name" value="Znf_RING"/>
</dbReference>
<feature type="domain" description="RING-type" evidence="8">
    <location>
        <begin position="209"/>
        <end position="264"/>
    </location>
</feature>
<accession>A0A9P6WP28</accession>
<dbReference type="PROSITE" id="PS00518">
    <property type="entry name" value="ZF_RING_1"/>
    <property type="match status" value="1"/>
</dbReference>
<dbReference type="InterPro" id="IPR027370">
    <property type="entry name" value="Znf-RING_euk"/>
</dbReference>
<keyword evidence="10" id="KW-1185">Reference proteome</keyword>
<dbReference type="GO" id="GO:0000976">
    <property type="term" value="F:transcription cis-regulatory region binding"/>
    <property type="evidence" value="ECO:0007669"/>
    <property type="project" value="TreeGrafter"/>
</dbReference>
<dbReference type="PANTHER" id="PTHR12983">
    <property type="entry name" value="RING FINGER 10 FAMILY MEMBER"/>
    <property type="match status" value="1"/>
</dbReference>
<evidence type="ECO:0000313" key="9">
    <source>
        <dbReference type="EMBL" id="KAG0689662.1"/>
    </source>
</evidence>
<reference evidence="9" key="1">
    <citation type="submission" date="2020-11" db="EMBL/GenBank/DDBJ databases">
        <title>Kefir isolates.</title>
        <authorList>
            <person name="Marcisauskas S."/>
            <person name="Kim Y."/>
            <person name="Blasche S."/>
        </authorList>
    </citation>
    <scope>NUCLEOTIDE SEQUENCE</scope>
    <source>
        <strain evidence="9">Olga-1</strain>
    </source>
</reference>
<dbReference type="GO" id="GO:0045944">
    <property type="term" value="P:positive regulation of transcription by RNA polymerase II"/>
    <property type="evidence" value="ECO:0007669"/>
    <property type="project" value="TreeGrafter"/>
</dbReference>
<evidence type="ECO:0000256" key="3">
    <source>
        <dbReference type="ARBA" id="ARBA00022723"/>
    </source>
</evidence>
<feature type="compositionally biased region" description="Basic and acidic residues" evidence="7">
    <location>
        <begin position="716"/>
        <end position="733"/>
    </location>
</feature>
<sequence length="757" mass="86691">MYKKDLKSNSDFATSLNNITSSGNDGSNFSNNINFNDNSSNMKKSSSRNRSSNAHSKRNNNNNNNNNSNTKKGNNNNSSRSNNNSKLNINSNYNNHQLVDDSQDILSMIKGSKKGMNISHLLTYNYSNDVINDEIPISKSQQQQKSKSSNKKKNSTYDVHLSGLSYINANYKFILNNNGDYKLQLLDPNLPLNIHDIARVVVKQNDYHCPICMGDDFVAPRMTKCGHIFCYSCLISMFDNVKNDKSKTSLGNLHNPIISCPLCSEVIKEKFILLPVLIEPVNESSKIQLKSNILLSLMYRANSKIYSQPVSNFYQFFKGFNGNIPWISENSTPLNYNQYSPYISNSRLIMCDYNFIKSCYQKEIDDLMTQKLLDYELYGDSGSFYDIAVNNIKKEILTLNKNIEESIEPIKYGPKQIDQKDLSNNLDNLTISNDFSIRLPSFKDGFYYYQYNINSRIHYFLSPLDVSVINSLFKIPNIKDFEIDQSIENPAFNLPLNLNVYIENINSDENKVTPELVTKYPFLGNLPYGAEIGFMEIDWTKFDNSFIPINENDINDISTKKNYSKYPVQIPIYLVKQLLNRTRDIANKRIFEERARVRGELRREKETLEIFTRDDNLNNDQNDEDDFIDALTANRWNKNQFVHIDNIDNMPVLKGISNSFNILSNDSDDNLTNSGSNDTNTEGSTSSLNPTMTIKKSVWGTNVPVVLDPEEEALRQEEDRQFEEMLQKAKDSALDLNSSKGKKGKKGKRMKMIPLPL</sequence>
<comment type="caution">
    <text evidence="9">The sequence shown here is derived from an EMBL/GenBank/DDBJ whole genome shotgun (WGS) entry which is preliminary data.</text>
</comment>
<dbReference type="Pfam" id="PF13445">
    <property type="entry name" value="zf-RING_UBOX"/>
    <property type="match status" value="1"/>
</dbReference>
<evidence type="ECO:0000259" key="8">
    <source>
        <dbReference type="PROSITE" id="PS50089"/>
    </source>
</evidence>
<evidence type="ECO:0000256" key="4">
    <source>
        <dbReference type="ARBA" id="ARBA00022771"/>
    </source>
</evidence>
<feature type="region of interest" description="Disordered" evidence="7">
    <location>
        <begin position="20"/>
        <end position="94"/>
    </location>
</feature>
<protein>
    <recommendedName>
        <fullName evidence="8">RING-type domain-containing protein</fullName>
    </recommendedName>
</protein>
<dbReference type="PROSITE" id="PS50089">
    <property type="entry name" value="ZF_RING_2"/>
    <property type="match status" value="1"/>
</dbReference>
<feature type="region of interest" description="Disordered" evidence="7">
    <location>
        <begin position="671"/>
        <end position="692"/>
    </location>
</feature>
<dbReference type="EMBL" id="PUHW01000067">
    <property type="protein sequence ID" value="KAG0689662.1"/>
    <property type="molecule type" value="Genomic_DNA"/>
</dbReference>
<proteinExistence type="predicted"/>
<feature type="compositionally biased region" description="Low complexity" evidence="7">
    <location>
        <begin position="21"/>
        <end position="94"/>
    </location>
</feature>
<keyword evidence="2" id="KW-0963">Cytoplasm</keyword>
<keyword evidence="4 6" id="KW-0863">Zinc-finger</keyword>